<dbReference type="Proteomes" id="UP000244943">
    <property type="component" value="Chromosome I"/>
</dbReference>
<reference evidence="3" key="1">
    <citation type="submission" date="2018-03" db="EMBL/GenBank/DDBJ databases">
        <authorList>
            <person name="Batty M. E."/>
            <person name="Batty M E."/>
        </authorList>
    </citation>
    <scope>NUCLEOTIDE SEQUENCE [LARGE SCALE GENOMIC DNA]</scope>
</reference>
<sequence length="64" mass="7351">MPLMFIHKYSLLNRVYDIIKSKFLSFVSLNLNIFSALVGTFILFNAACVNLNNVTDIFITLCKF</sequence>
<dbReference type="AlphaFoldDB" id="A0A2U3R776"/>
<keyword evidence="1" id="KW-0812">Transmembrane</keyword>
<evidence type="ECO:0000313" key="3">
    <source>
        <dbReference type="Proteomes" id="UP000244943"/>
    </source>
</evidence>
<proteinExistence type="predicted"/>
<feature type="transmembrane region" description="Helical" evidence="1">
    <location>
        <begin position="23"/>
        <end position="44"/>
    </location>
</feature>
<gene>
    <name evidence="2" type="ORF">UT76HP_01464</name>
</gene>
<accession>A0A2U3R776</accession>
<keyword evidence="1" id="KW-0472">Membrane</keyword>
<evidence type="ECO:0000313" key="2">
    <source>
        <dbReference type="EMBL" id="SPR09074.1"/>
    </source>
</evidence>
<protein>
    <submittedName>
        <fullName evidence="2">Uncharacterized protein</fullName>
    </submittedName>
</protein>
<evidence type="ECO:0000256" key="1">
    <source>
        <dbReference type="SAM" id="Phobius"/>
    </source>
</evidence>
<dbReference type="EMBL" id="LS398552">
    <property type="protein sequence ID" value="SPR09074.1"/>
    <property type="molecule type" value="Genomic_DNA"/>
</dbReference>
<name>A0A2U3R776_ORITS</name>
<organism evidence="2 3">
    <name type="scientific">Orientia tsutsugamushi</name>
    <name type="common">Rickettsia tsutsugamushi</name>
    <dbReference type="NCBI Taxonomy" id="784"/>
    <lineage>
        <taxon>Bacteria</taxon>
        <taxon>Pseudomonadati</taxon>
        <taxon>Pseudomonadota</taxon>
        <taxon>Alphaproteobacteria</taxon>
        <taxon>Rickettsiales</taxon>
        <taxon>Rickettsiaceae</taxon>
        <taxon>Rickettsieae</taxon>
        <taxon>Orientia</taxon>
    </lineage>
</organism>
<keyword evidence="1" id="KW-1133">Transmembrane helix</keyword>